<feature type="active site" description="Proton donor" evidence="2">
    <location>
        <position position="554"/>
    </location>
</feature>
<protein>
    <recommendedName>
        <fullName evidence="4">Glucose-methanol-choline oxidoreductase N-terminal domain-containing protein</fullName>
    </recommendedName>
</protein>
<evidence type="ECO:0000259" key="4">
    <source>
        <dbReference type="PROSITE" id="PS00624"/>
    </source>
</evidence>
<keyword evidence="3" id="KW-0285">Flavoprotein</keyword>
<accession>A0A1B0GMM3</accession>
<comment type="similarity">
    <text evidence="1">Belongs to the GMC oxidoreductase family.</text>
</comment>
<dbReference type="KEGG" id="ppap:129798918"/>
<organism evidence="5 6">
    <name type="scientific">Phlebotomus papatasi</name>
    <name type="common">Sandfly</name>
    <dbReference type="NCBI Taxonomy" id="29031"/>
    <lineage>
        <taxon>Eukaryota</taxon>
        <taxon>Metazoa</taxon>
        <taxon>Ecdysozoa</taxon>
        <taxon>Arthropoda</taxon>
        <taxon>Hexapoda</taxon>
        <taxon>Insecta</taxon>
        <taxon>Pterygota</taxon>
        <taxon>Neoptera</taxon>
        <taxon>Endopterygota</taxon>
        <taxon>Diptera</taxon>
        <taxon>Nematocera</taxon>
        <taxon>Psychodoidea</taxon>
        <taxon>Psychodidae</taxon>
        <taxon>Phlebotomus</taxon>
        <taxon>Phlebotomus</taxon>
    </lineage>
</organism>
<dbReference type="GO" id="GO:0016614">
    <property type="term" value="F:oxidoreductase activity, acting on CH-OH group of donors"/>
    <property type="evidence" value="ECO:0007669"/>
    <property type="project" value="InterPro"/>
</dbReference>
<dbReference type="PANTHER" id="PTHR11552:SF158">
    <property type="entry name" value="GH23626P-RELATED"/>
    <property type="match status" value="1"/>
</dbReference>
<dbReference type="InterPro" id="IPR007867">
    <property type="entry name" value="GMC_OxRtase_C"/>
</dbReference>
<dbReference type="SUPFAM" id="SSF51905">
    <property type="entry name" value="FAD/NAD(P)-binding domain"/>
    <property type="match status" value="1"/>
</dbReference>
<dbReference type="Proteomes" id="UP000092462">
    <property type="component" value="Unassembled WGS sequence"/>
</dbReference>
<evidence type="ECO:0000256" key="1">
    <source>
        <dbReference type="ARBA" id="ARBA00010790"/>
    </source>
</evidence>
<evidence type="ECO:0000313" key="6">
    <source>
        <dbReference type="Proteomes" id="UP000092462"/>
    </source>
</evidence>
<feature type="binding site" evidence="3">
    <location>
        <position position="276"/>
    </location>
    <ligand>
        <name>FAD</name>
        <dbReference type="ChEBI" id="CHEBI:57692"/>
    </ligand>
</feature>
<dbReference type="GO" id="GO:0050660">
    <property type="term" value="F:flavin adenine dinucleotide binding"/>
    <property type="evidence" value="ECO:0007669"/>
    <property type="project" value="InterPro"/>
</dbReference>
<feature type="active site" description="Proton acceptor" evidence="2">
    <location>
        <position position="598"/>
    </location>
</feature>
<dbReference type="InterPro" id="IPR012132">
    <property type="entry name" value="GMC_OxRdtase"/>
</dbReference>
<evidence type="ECO:0000313" key="5">
    <source>
        <dbReference type="EnsemblMetazoa" id="PPAI003212-PA"/>
    </source>
</evidence>
<dbReference type="EMBL" id="AJVK01026329">
    <property type="status" value="NOT_ANNOTATED_CDS"/>
    <property type="molecule type" value="Genomic_DNA"/>
</dbReference>
<keyword evidence="3" id="KW-0274">FAD</keyword>
<comment type="cofactor">
    <cofactor evidence="3">
        <name>FAD</name>
        <dbReference type="ChEBI" id="CHEBI:57692"/>
    </cofactor>
</comment>
<dbReference type="VEuPathDB" id="VectorBase:PPAPM1_007298"/>
<dbReference type="VEuPathDB" id="VectorBase:PPAI003212"/>
<dbReference type="InterPro" id="IPR000172">
    <property type="entry name" value="GMC_OxRdtase_N"/>
</dbReference>
<feature type="domain" description="Glucose-methanol-choline oxidoreductase N-terminal" evidence="4">
    <location>
        <begin position="313"/>
        <end position="327"/>
    </location>
</feature>
<dbReference type="PIRSF" id="PIRSF000137">
    <property type="entry name" value="Alcohol_oxidase"/>
    <property type="match status" value="1"/>
</dbReference>
<dbReference type="PANTHER" id="PTHR11552">
    <property type="entry name" value="GLUCOSE-METHANOL-CHOLINE GMC OXIDOREDUCTASE"/>
    <property type="match status" value="1"/>
</dbReference>
<keyword evidence="6" id="KW-1185">Reference proteome</keyword>
<sequence length="621" mass="70542">MWRLSLILINVFLVEFSVCQFGFGQVLVDSVFSIKNFLEDGGQRLSYEQNNYYINKEYDFVIVGGGSAGCVLANRLSENKNWKVLLLEAGPRENLLMDVPMFVHYLQQTNADWHYKTERSNISCLAMYNNQCKWPRGKVMGGSSVLNYMIYTRGNRRDYDRWANMGNPGWSWNDVHPYFQKMEKSFIKDAVPGYLGTNGPMSVSYPNWHTKIAKAFIKAGLENGASYVDYNGPTQIGYSYFQTTTEDGLRKSSNVAYIYPIRGTRSNLHIKKESFVTKILIDPQTKRAYGVEFVSDKKLYQVFARKEVIISAGAINSPQLLMLSGIGPGDHLREHGIKPLVDLAVGYNLMDHTAVPVALTVNITSMFIENIATIPNLLRYESTRKGPISSIGACEAVAFYDFDNPTDPDGWPDIELFQVGGTLYGDSIYRDNFNIRTSIYATIYHDMERRNQNGFQIWPMILRPKSRGRITLRNNNPFSHPRIYANYFSDPRDVKTVLRGVRKVQELTKMPSLARIDAKLIDYEHPVPTCAHLGIDSDNYWDCVIRHLTLTIYHYSGTCKMGPPSDPTAVVDSRLRVYGISNLRVIDASIIPEIPAGHTNGPTLMIAERAADFIKEDWNYV</sequence>
<dbReference type="OrthoDB" id="269227at2759"/>
<name>A0A1B0GMM3_PHLPP</name>
<feature type="binding site" evidence="3">
    <location>
        <position position="139"/>
    </location>
    <ligand>
        <name>FAD</name>
        <dbReference type="ChEBI" id="CHEBI:57692"/>
    </ligand>
</feature>
<dbReference type="Pfam" id="PF00732">
    <property type="entry name" value="GMC_oxred_N"/>
    <property type="match status" value="1"/>
</dbReference>
<dbReference type="Pfam" id="PF05199">
    <property type="entry name" value="GMC_oxred_C"/>
    <property type="match status" value="1"/>
</dbReference>
<reference evidence="5" key="1">
    <citation type="submission" date="2022-08" db="UniProtKB">
        <authorList>
            <consortium name="EnsemblMetazoa"/>
        </authorList>
    </citation>
    <scope>IDENTIFICATION</scope>
    <source>
        <strain evidence="5">Israel</strain>
    </source>
</reference>
<dbReference type="SUPFAM" id="SSF54373">
    <property type="entry name" value="FAD-linked reductases, C-terminal domain"/>
    <property type="match status" value="1"/>
</dbReference>
<dbReference type="EnsemblMetazoa" id="PPAI003212-RA">
    <property type="protein sequence ID" value="PPAI003212-PA"/>
    <property type="gene ID" value="PPAI003212"/>
</dbReference>
<dbReference type="Gene3D" id="3.50.50.60">
    <property type="entry name" value="FAD/NAD(P)-binding domain"/>
    <property type="match status" value="1"/>
</dbReference>
<evidence type="ECO:0000256" key="3">
    <source>
        <dbReference type="PIRSR" id="PIRSR000137-2"/>
    </source>
</evidence>
<proteinExistence type="inferred from homology"/>
<dbReference type="InterPro" id="IPR036188">
    <property type="entry name" value="FAD/NAD-bd_sf"/>
</dbReference>
<dbReference type="AlphaFoldDB" id="A0A1B0GMM3"/>
<dbReference type="Gene3D" id="3.30.560.10">
    <property type="entry name" value="Glucose Oxidase, domain 3"/>
    <property type="match status" value="1"/>
</dbReference>
<dbReference type="GeneID" id="129798918"/>
<dbReference type="RefSeq" id="XP_055698395.1">
    <property type="nucleotide sequence ID" value="XM_055842420.1"/>
</dbReference>
<evidence type="ECO:0000256" key="2">
    <source>
        <dbReference type="PIRSR" id="PIRSR000137-1"/>
    </source>
</evidence>
<dbReference type="PROSITE" id="PS00624">
    <property type="entry name" value="GMC_OXRED_2"/>
    <property type="match status" value="1"/>
</dbReference>